<gene>
    <name evidence="23" type="primary">ligD</name>
    <name evidence="23" type="ORF">L0U88_08440</name>
</gene>
<evidence type="ECO:0000256" key="6">
    <source>
        <dbReference type="ARBA" id="ARBA00022722"/>
    </source>
</evidence>
<organism evidence="23 24">
    <name type="scientific">Flavihumibacter fluminis</name>
    <dbReference type="NCBI Taxonomy" id="2909236"/>
    <lineage>
        <taxon>Bacteria</taxon>
        <taxon>Pseudomonadati</taxon>
        <taxon>Bacteroidota</taxon>
        <taxon>Chitinophagia</taxon>
        <taxon>Chitinophagales</taxon>
        <taxon>Chitinophagaceae</taxon>
        <taxon>Flavihumibacter</taxon>
    </lineage>
</organism>
<evidence type="ECO:0000256" key="10">
    <source>
        <dbReference type="ARBA" id="ARBA00022801"/>
    </source>
</evidence>
<dbReference type="InterPro" id="IPR016059">
    <property type="entry name" value="DNA_ligase_ATP-dep_CS"/>
</dbReference>
<name>A0ABS9BGE1_9BACT</name>
<reference evidence="23 24" key="1">
    <citation type="submission" date="2022-01" db="EMBL/GenBank/DDBJ databases">
        <title>Flavihumibacter sp. nov., isolated from sediment of a river.</title>
        <authorList>
            <person name="Liu H."/>
        </authorList>
    </citation>
    <scope>NUCLEOTIDE SEQUENCE [LARGE SCALE GENOMIC DNA]</scope>
    <source>
        <strain evidence="23 24">RY-1</strain>
    </source>
</reference>
<evidence type="ECO:0000256" key="1">
    <source>
        <dbReference type="ARBA" id="ARBA00001936"/>
    </source>
</evidence>
<evidence type="ECO:0000256" key="7">
    <source>
        <dbReference type="ARBA" id="ARBA00022723"/>
    </source>
</evidence>
<evidence type="ECO:0000256" key="18">
    <source>
        <dbReference type="ARBA" id="ARBA00023268"/>
    </source>
</evidence>
<dbReference type="Pfam" id="PF21686">
    <property type="entry name" value="LigD_Prim-Pol"/>
    <property type="match status" value="1"/>
</dbReference>
<dbReference type="CDD" id="cd07906">
    <property type="entry name" value="Adenylation_DNA_ligase_LigD_LigC"/>
    <property type="match status" value="1"/>
</dbReference>
<proteinExistence type="predicted"/>
<dbReference type="EMBL" id="JAKEVY010000002">
    <property type="protein sequence ID" value="MCF1714650.1"/>
    <property type="molecule type" value="Genomic_DNA"/>
</dbReference>
<comment type="cofactor">
    <cofactor evidence="1">
        <name>Mn(2+)</name>
        <dbReference type="ChEBI" id="CHEBI:29035"/>
    </cofactor>
</comment>
<evidence type="ECO:0000259" key="22">
    <source>
        <dbReference type="PROSITE" id="PS50160"/>
    </source>
</evidence>
<sequence length="789" mass="90244">MGLTTYLKKRDFRKSPEPQSGKTNPKQLIFVVQEHHASQHHFDFRLEMEGVLKSWAVPKGPSMNPADKRLAIITEDHPYDYKDFEGVIPKGNYGAGKVKIWDSGTYTPIDTVKGKAAQEKLLLKQLKDGSLKIQLHGKKLKGEFALVKTKGMEDNSWLLIKHKDESPTTAKLPDPFSPMLATLHAAPFNDDDWQFEIKWDGYRVLAYVNDHKVDLISRNGRSYTKKFHPIAEALQEVGSNAVLDGELVVTDDKGIARFQQLQHWKTEADGDLIYYVFDLIWYNGKDLRGLPLSERMQLLKEMLPSDHPTIRMGFTIQGRGTELLDSAREMGLEGIIAKRLSSTYQSGKRSPDWLKIKTQNRQEAIIIGYTKKEESPKLFSALLLGLYKNGQLHYAGKVGTGFTDKQQRELMKQFKPLVVKQASIKKPSLRDPITWLKPVLLCEISYTELTEQGIFRHPSFKGIRDDKAATEVVLEKEPDLLLPDRSLKTVIKKVNQKELTFTNLDKLFWPEDKLTKRDLLNYYAQVAPYILPYIKDRPQSLYRFPDGYKGKRFYQKDITGKVPDWAATFPYRTEGDRKDKNYLVVKDEASLLYLVNFGCIEINPWSSTIKKPGYPDWCLLDLDPGSKTDFSQVIDVANLIHDLLESVDIPAYPKTSGSTGMHVYIPLGKKYTYEQSREFARVLVTLVQQETSRYTSMERTVSKRQGKLYLDFLQNRSQATLAAPYSVRPKPGATVSMPLHWEEVKQGLKMQDFNLRNVPALLNERGDLFKPVLGKGIDMMAALKRLQQL</sequence>
<evidence type="ECO:0000256" key="21">
    <source>
        <dbReference type="SAM" id="MobiDB-lite"/>
    </source>
</evidence>
<evidence type="ECO:0000256" key="9">
    <source>
        <dbReference type="ARBA" id="ARBA00022763"/>
    </source>
</evidence>
<keyword evidence="12" id="KW-0067">ATP-binding</keyword>
<evidence type="ECO:0000256" key="4">
    <source>
        <dbReference type="ARBA" id="ARBA00022679"/>
    </source>
</evidence>
<evidence type="ECO:0000256" key="20">
    <source>
        <dbReference type="ARBA" id="ARBA00034003"/>
    </source>
</evidence>
<dbReference type="InterPro" id="IPR014144">
    <property type="entry name" value="LigD_PE_domain"/>
</dbReference>
<evidence type="ECO:0000256" key="16">
    <source>
        <dbReference type="ARBA" id="ARBA00023204"/>
    </source>
</evidence>
<evidence type="ECO:0000256" key="11">
    <source>
        <dbReference type="ARBA" id="ARBA00022839"/>
    </source>
</evidence>
<comment type="caution">
    <text evidence="23">The sequence shown here is derived from an EMBL/GenBank/DDBJ whole genome shotgun (WGS) entry which is preliminary data.</text>
</comment>
<dbReference type="Gene3D" id="3.30.470.30">
    <property type="entry name" value="DNA ligase/mRNA capping enzyme"/>
    <property type="match status" value="1"/>
</dbReference>
<keyword evidence="15" id="KW-0233">DNA recombination</keyword>
<keyword evidence="9" id="KW-0227">DNA damage</keyword>
<keyword evidence="13" id="KW-0239">DNA-directed DNA polymerase</keyword>
<dbReference type="InterPro" id="IPR052171">
    <property type="entry name" value="NHEJ_LigD"/>
</dbReference>
<dbReference type="InterPro" id="IPR012310">
    <property type="entry name" value="DNA_ligase_ATP-dep_cent"/>
</dbReference>
<dbReference type="SUPFAM" id="SSF56091">
    <property type="entry name" value="DNA ligase/mRNA capping enzyme, catalytic domain"/>
    <property type="match status" value="1"/>
</dbReference>
<keyword evidence="8" id="KW-0547">Nucleotide-binding</keyword>
<feature type="domain" description="ATP-dependent DNA ligase family profile" evidence="22">
    <location>
        <begin position="265"/>
        <end position="399"/>
    </location>
</feature>
<dbReference type="PROSITE" id="PS50160">
    <property type="entry name" value="DNA_LIGASE_A3"/>
    <property type="match status" value="1"/>
</dbReference>
<dbReference type="PROSITE" id="PS00333">
    <property type="entry name" value="DNA_LIGASE_A2"/>
    <property type="match status" value="1"/>
</dbReference>
<dbReference type="Gene3D" id="2.40.50.140">
    <property type="entry name" value="Nucleic acid-binding proteins"/>
    <property type="match status" value="1"/>
</dbReference>
<accession>A0ABS9BGE1</accession>
<dbReference type="Gene3D" id="3.90.920.10">
    <property type="entry name" value="DNA primase, PRIM domain"/>
    <property type="match status" value="1"/>
</dbReference>
<evidence type="ECO:0000256" key="17">
    <source>
        <dbReference type="ARBA" id="ARBA00023211"/>
    </source>
</evidence>
<evidence type="ECO:0000256" key="14">
    <source>
        <dbReference type="ARBA" id="ARBA00023125"/>
    </source>
</evidence>
<evidence type="ECO:0000256" key="8">
    <source>
        <dbReference type="ARBA" id="ARBA00022741"/>
    </source>
</evidence>
<evidence type="ECO:0000256" key="15">
    <source>
        <dbReference type="ARBA" id="ARBA00023172"/>
    </source>
</evidence>
<dbReference type="PANTHER" id="PTHR42705:SF2">
    <property type="entry name" value="BIFUNCTIONAL NON-HOMOLOGOUS END JOINING PROTEIN LIGD"/>
    <property type="match status" value="1"/>
</dbReference>
<evidence type="ECO:0000256" key="13">
    <source>
        <dbReference type="ARBA" id="ARBA00022932"/>
    </source>
</evidence>
<evidence type="ECO:0000313" key="23">
    <source>
        <dbReference type="EMBL" id="MCF1714650.1"/>
    </source>
</evidence>
<dbReference type="Proteomes" id="UP001200145">
    <property type="component" value="Unassembled WGS sequence"/>
</dbReference>
<dbReference type="GO" id="GO:0003910">
    <property type="term" value="F:DNA ligase (ATP) activity"/>
    <property type="evidence" value="ECO:0007669"/>
    <property type="project" value="UniProtKB-EC"/>
</dbReference>
<dbReference type="NCBIfam" id="TIGR02777">
    <property type="entry name" value="LigD_PE_dom"/>
    <property type="match status" value="1"/>
</dbReference>
<keyword evidence="17" id="KW-0464">Manganese</keyword>
<keyword evidence="3 23" id="KW-0436">Ligase</keyword>
<keyword evidence="5" id="KW-0548">Nucleotidyltransferase</keyword>
<dbReference type="NCBIfam" id="TIGR02778">
    <property type="entry name" value="ligD_pol"/>
    <property type="match status" value="1"/>
</dbReference>
<dbReference type="InterPro" id="IPR014143">
    <property type="entry name" value="NHEJ_ligase_prk"/>
</dbReference>
<evidence type="ECO:0000256" key="19">
    <source>
        <dbReference type="ARBA" id="ARBA00029943"/>
    </source>
</evidence>
<comment type="catalytic activity">
    <reaction evidence="20">
        <text>ATP + (deoxyribonucleotide)n-3'-hydroxyl + 5'-phospho-(deoxyribonucleotide)m = (deoxyribonucleotide)n+m + AMP + diphosphate.</text>
        <dbReference type="EC" id="6.5.1.1"/>
    </reaction>
</comment>
<dbReference type="EC" id="6.5.1.1" evidence="2"/>
<dbReference type="PANTHER" id="PTHR42705">
    <property type="entry name" value="BIFUNCTIONAL NON-HOMOLOGOUS END JOINING PROTEIN LIGD"/>
    <property type="match status" value="1"/>
</dbReference>
<keyword evidence="6" id="KW-0540">Nuclease</keyword>
<evidence type="ECO:0000256" key="3">
    <source>
        <dbReference type="ARBA" id="ARBA00022598"/>
    </source>
</evidence>
<dbReference type="NCBIfam" id="TIGR02776">
    <property type="entry name" value="NHEJ_ligase_prk"/>
    <property type="match status" value="1"/>
</dbReference>
<keyword evidence="4" id="KW-0808">Transferase</keyword>
<dbReference type="Gene3D" id="3.30.1490.70">
    <property type="match status" value="1"/>
</dbReference>
<dbReference type="CDD" id="cd04865">
    <property type="entry name" value="LigD_Pol_like_2"/>
    <property type="match status" value="1"/>
</dbReference>
<dbReference type="NCBIfam" id="TIGR02779">
    <property type="entry name" value="NHEJ_ligase_lig"/>
    <property type="match status" value="1"/>
</dbReference>
<dbReference type="InterPro" id="IPR014145">
    <property type="entry name" value="LigD_pol_dom"/>
</dbReference>
<dbReference type="Pfam" id="PF01068">
    <property type="entry name" value="DNA_ligase_A_M"/>
    <property type="match status" value="1"/>
</dbReference>
<keyword evidence="10" id="KW-0378">Hydrolase</keyword>
<dbReference type="Pfam" id="PF04679">
    <property type="entry name" value="DNA_ligase_A_C"/>
    <property type="match status" value="1"/>
</dbReference>
<dbReference type="Pfam" id="PF13298">
    <property type="entry name" value="LigD_N"/>
    <property type="match status" value="1"/>
</dbReference>
<evidence type="ECO:0000256" key="5">
    <source>
        <dbReference type="ARBA" id="ARBA00022695"/>
    </source>
</evidence>
<keyword evidence="24" id="KW-1185">Reference proteome</keyword>
<dbReference type="RefSeq" id="WP_234865508.1">
    <property type="nucleotide sequence ID" value="NZ_JAKEVY010000002.1"/>
</dbReference>
<evidence type="ECO:0000256" key="2">
    <source>
        <dbReference type="ARBA" id="ARBA00012727"/>
    </source>
</evidence>
<dbReference type="SUPFAM" id="SSF50249">
    <property type="entry name" value="Nucleic acid-binding proteins"/>
    <property type="match status" value="1"/>
</dbReference>
<keyword evidence="11" id="KW-0269">Exonuclease</keyword>
<dbReference type="InterPro" id="IPR012309">
    <property type="entry name" value="DNA_ligase_ATP-dep_C"/>
</dbReference>
<keyword evidence="14" id="KW-0238">DNA-binding</keyword>
<protein>
    <recommendedName>
        <fullName evidence="2">DNA ligase (ATP)</fullName>
        <ecNumber evidence="2">6.5.1.1</ecNumber>
    </recommendedName>
    <alternativeName>
        <fullName evidence="19">NHEJ DNA polymerase</fullName>
    </alternativeName>
</protein>
<dbReference type="InterPro" id="IPR012340">
    <property type="entry name" value="NA-bd_OB-fold"/>
</dbReference>
<dbReference type="InterPro" id="IPR014146">
    <property type="entry name" value="LigD_ligase_dom"/>
</dbReference>
<dbReference type="CDD" id="cd07971">
    <property type="entry name" value="OBF_DNA_ligase_LigD"/>
    <property type="match status" value="1"/>
</dbReference>
<evidence type="ECO:0000313" key="24">
    <source>
        <dbReference type="Proteomes" id="UP001200145"/>
    </source>
</evidence>
<keyword evidence="18" id="KW-0511">Multifunctional enzyme</keyword>
<keyword evidence="16" id="KW-0234">DNA repair</keyword>
<evidence type="ECO:0000256" key="12">
    <source>
        <dbReference type="ARBA" id="ARBA00022840"/>
    </source>
</evidence>
<feature type="region of interest" description="Disordered" evidence="21">
    <location>
        <begin position="1"/>
        <end position="25"/>
    </location>
</feature>
<keyword evidence="7" id="KW-0479">Metal-binding</keyword>